<proteinExistence type="inferred from homology"/>
<dbReference type="GO" id="GO:0043171">
    <property type="term" value="P:peptide catabolic process"/>
    <property type="evidence" value="ECO:0007669"/>
    <property type="project" value="TreeGrafter"/>
</dbReference>
<feature type="domain" description="Peptidase M16 N-terminal" evidence="8">
    <location>
        <begin position="45"/>
        <end position="181"/>
    </location>
</feature>
<dbReference type="Proteomes" id="UP000262825">
    <property type="component" value="Unassembled WGS sequence"/>
</dbReference>
<evidence type="ECO:0000256" key="6">
    <source>
        <dbReference type="ARBA" id="ARBA00023049"/>
    </source>
</evidence>
<reference evidence="13" key="1">
    <citation type="submission" date="2018-06" db="EMBL/GenBank/DDBJ databases">
        <authorList>
            <person name="Guldener U."/>
        </authorList>
    </citation>
    <scope>NUCLEOTIDE SEQUENCE [LARGE SCALE GENOMIC DNA]</scope>
    <source>
        <strain evidence="13">UTAD17</strain>
    </source>
</reference>
<evidence type="ECO:0000256" key="5">
    <source>
        <dbReference type="ARBA" id="ARBA00022833"/>
    </source>
</evidence>
<dbReference type="InterPro" id="IPR011765">
    <property type="entry name" value="Pept_M16_N"/>
</dbReference>
<evidence type="ECO:0000256" key="7">
    <source>
        <dbReference type="RuleBase" id="RU004447"/>
    </source>
</evidence>
<dbReference type="PANTHER" id="PTHR43690:SF18">
    <property type="entry name" value="INSULIN-DEGRADING ENZYME-RELATED"/>
    <property type="match status" value="1"/>
</dbReference>
<evidence type="ECO:0000313" key="13">
    <source>
        <dbReference type="Proteomes" id="UP000262825"/>
    </source>
</evidence>
<dbReference type="Gene3D" id="3.30.830.10">
    <property type="entry name" value="Metalloenzyme, LuxS/M16 peptidase-like"/>
    <property type="match status" value="4"/>
</dbReference>
<evidence type="ECO:0000256" key="3">
    <source>
        <dbReference type="ARBA" id="ARBA00022723"/>
    </source>
</evidence>
<accession>A0A376B182</accession>
<dbReference type="InterPro" id="IPR050626">
    <property type="entry name" value="Peptidase_M16"/>
</dbReference>
<sequence>MLIKKISTAIPKQMPYKILESNFLKSDIDDRSYRYIQLPNKLRCLVIQDTTTDKSAASMDVHIGSFQDPDELPGLAHFCEHLLFMGSEKFPDENEYSKFLNKHGGDSNAYTSSMNTNYYFQVNHDHLKGALDRFSGFFSCPLFNNDSTAKEINAVDSENKKNLQNDTWRLFQLEKTLTNPKHPYHKFSTGNLQTLDKIPVQNGIDVRQELLKFHNKYYSANLMKLCVLGREDLDTLSDWCYELFQNISNKDLEVPHDNYDFDLFIPEFLQKIIYVKPVKDLKKLEIMFKAPDVDQLWELKPQHYFSHLIGHEGEGSLLSYLKEKAWAHNLSCGGHTISPDNGSLSIHIDLTPKGIENYEKVVEACFQYIEMMKHSGIPKKWIFEELQDIEYASFKFKQKTRPSSTVSHLSKSLEKDSYIPPNKILATNLLDKYDADEIENYLSYLTVENSRIVLISRHVKTNLVEKWYGTQYAVVPYSDDFIDTLENLPENHSLHLPRKNPYITTNFHVDPIPEGIEPLKAPYLLQSNAATKLWFKKDDRFGVPRGYVIHMLTLPFTYCTLKNNVLTSLFCNLVNDHLNSTIIYDASIADLTINLSKTNSGLTITFYGYNEKAQKLILQFLLGVKNFESTFDRFKVFKQKLIQNFENSLYNVPYQQISSIWSNLIHERSYLINDKLKALAEIEFEDLKLFEKLIFKEIFVETIVHGNFNASESIEINSQILEVLDGSSLQKLEEGLQRSIVINDKYRFIKGLADKENINSCIQYTVQISENVGDGILNDLDFTAQEETGALMELFTQIIHEPCFNQLRTIEQLGYVVFSGTLSPTSPYYFLRILVQSEYTSNYVESRIYHFIKHTIHEVLNKMTVEDFEAIKRGVIGTLSQKFKNLGEETSRFNNAISSGDLNFEKNERRARIVATITLENIKTFYNNCILKNDEKLIIHLKSKKNGKSGEHSIILEDCVKIQDVQEFKLNMPLGSLPKPIKKIKVVEPKL</sequence>
<dbReference type="Pfam" id="PF22456">
    <property type="entry name" value="PqqF-like_C_4"/>
    <property type="match status" value="1"/>
</dbReference>
<evidence type="ECO:0000256" key="1">
    <source>
        <dbReference type="ARBA" id="ARBA00007261"/>
    </source>
</evidence>
<dbReference type="GO" id="GO:0051603">
    <property type="term" value="P:proteolysis involved in protein catabolic process"/>
    <property type="evidence" value="ECO:0007669"/>
    <property type="project" value="TreeGrafter"/>
</dbReference>
<dbReference type="Pfam" id="PF00675">
    <property type="entry name" value="Peptidase_M16"/>
    <property type="match status" value="1"/>
</dbReference>
<dbReference type="VEuPathDB" id="FungiDB:SCODWIG_00140"/>
<dbReference type="SUPFAM" id="SSF63411">
    <property type="entry name" value="LuxS/MPP-like metallohydrolase"/>
    <property type="match status" value="4"/>
</dbReference>
<evidence type="ECO:0000259" key="9">
    <source>
        <dbReference type="Pfam" id="PF05193"/>
    </source>
</evidence>
<dbReference type="InterPro" id="IPR001431">
    <property type="entry name" value="Pept_M16_Zn_BS"/>
</dbReference>
<dbReference type="InterPro" id="IPR007863">
    <property type="entry name" value="Peptidase_M16_C"/>
</dbReference>
<feature type="domain" description="Coenzyme PQQ synthesis protein F-like C-terminal lobe" evidence="11">
    <location>
        <begin position="794"/>
        <end position="893"/>
    </location>
</feature>
<keyword evidence="3" id="KW-0479">Metal-binding</keyword>
<evidence type="ECO:0000256" key="4">
    <source>
        <dbReference type="ARBA" id="ARBA00022801"/>
    </source>
</evidence>
<evidence type="ECO:0000259" key="8">
    <source>
        <dbReference type="Pfam" id="PF00675"/>
    </source>
</evidence>
<dbReference type="InterPro" id="IPR032632">
    <property type="entry name" value="Peptidase_M16_M"/>
</dbReference>
<protein>
    <submittedName>
        <fullName evidence="12">Related to A-factor-processing enzyme</fullName>
    </submittedName>
</protein>
<dbReference type="InterPro" id="IPR054734">
    <property type="entry name" value="PqqF-like_C_4"/>
</dbReference>
<dbReference type="GO" id="GO:0005739">
    <property type="term" value="C:mitochondrion"/>
    <property type="evidence" value="ECO:0007669"/>
    <property type="project" value="TreeGrafter"/>
</dbReference>
<dbReference type="Pfam" id="PF16187">
    <property type="entry name" value="Peptidase_M16_M"/>
    <property type="match status" value="1"/>
</dbReference>
<feature type="domain" description="Peptidase M16 C-terminal" evidence="9">
    <location>
        <begin position="207"/>
        <end position="386"/>
    </location>
</feature>
<keyword evidence="13" id="KW-1185">Reference proteome</keyword>
<dbReference type="FunFam" id="3.30.830.10:FF:000005">
    <property type="entry name" value="nardilysin isoform X1"/>
    <property type="match status" value="1"/>
</dbReference>
<dbReference type="InterPro" id="IPR011249">
    <property type="entry name" value="Metalloenz_LuxS/M16"/>
</dbReference>
<evidence type="ECO:0000259" key="10">
    <source>
        <dbReference type="Pfam" id="PF16187"/>
    </source>
</evidence>
<comment type="similarity">
    <text evidence="1 7">Belongs to the peptidase M16 family.</text>
</comment>
<dbReference type="PANTHER" id="PTHR43690">
    <property type="entry name" value="NARDILYSIN"/>
    <property type="match status" value="1"/>
</dbReference>
<dbReference type="AlphaFoldDB" id="A0A376B182"/>
<dbReference type="GO" id="GO:0004222">
    <property type="term" value="F:metalloendopeptidase activity"/>
    <property type="evidence" value="ECO:0007669"/>
    <property type="project" value="InterPro"/>
</dbReference>
<feature type="domain" description="Peptidase M16 middle/third" evidence="10">
    <location>
        <begin position="394"/>
        <end position="678"/>
    </location>
</feature>
<keyword evidence="4" id="KW-0378">Hydrolase</keyword>
<keyword evidence="2" id="KW-0645">Protease</keyword>
<keyword evidence="5" id="KW-0862">Zinc</keyword>
<organism evidence="12 13">
    <name type="scientific">Saccharomycodes ludwigii</name>
    <dbReference type="NCBI Taxonomy" id="36035"/>
    <lineage>
        <taxon>Eukaryota</taxon>
        <taxon>Fungi</taxon>
        <taxon>Dikarya</taxon>
        <taxon>Ascomycota</taxon>
        <taxon>Saccharomycotina</taxon>
        <taxon>Saccharomycetes</taxon>
        <taxon>Saccharomycodales</taxon>
        <taxon>Saccharomycodaceae</taxon>
        <taxon>Saccharomycodes</taxon>
    </lineage>
</organism>
<keyword evidence="6" id="KW-0482">Metalloprotease</keyword>
<evidence type="ECO:0000256" key="2">
    <source>
        <dbReference type="ARBA" id="ARBA00022670"/>
    </source>
</evidence>
<dbReference type="GO" id="GO:0046872">
    <property type="term" value="F:metal ion binding"/>
    <property type="evidence" value="ECO:0007669"/>
    <property type="project" value="UniProtKB-KW"/>
</dbReference>
<name>A0A376B182_9ASCO</name>
<dbReference type="EMBL" id="UFAJ01000009">
    <property type="protein sequence ID" value="SSD58379.1"/>
    <property type="molecule type" value="Genomic_DNA"/>
</dbReference>
<evidence type="ECO:0000313" key="12">
    <source>
        <dbReference type="EMBL" id="SSD58379.1"/>
    </source>
</evidence>
<dbReference type="GO" id="GO:0005829">
    <property type="term" value="C:cytosol"/>
    <property type="evidence" value="ECO:0007669"/>
    <property type="project" value="TreeGrafter"/>
</dbReference>
<dbReference type="FunFam" id="3.30.830.10:FF:000004">
    <property type="entry name" value="Putative insulin-degrading enzyme"/>
    <property type="match status" value="1"/>
</dbReference>
<gene>
    <name evidence="12" type="ORF">SCODWIG_00140</name>
</gene>
<evidence type="ECO:0000259" key="11">
    <source>
        <dbReference type="Pfam" id="PF22456"/>
    </source>
</evidence>
<dbReference type="Pfam" id="PF05193">
    <property type="entry name" value="Peptidase_M16_C"/>
    <property type="match status" value="1"/>
</dbReference>
<dbReference type="PROSITE" id="PS00143">
    <property type="entry name" value="INSULINASE"/>
    <property type="match status" value="1"/>
</dbReference>